<dbReference type="InterPro" id="IPR027408">
    <property type="entry name" value="PNPase/RNase_PH_dom_sf"/>
</dbReference>
<dbReference type="PANTHER" id="PTHR11953">
    <property type="entry name" value="EXOSOME COMPLEX COMPONENT"/>
    <property type="match status" value="1"/>
</dbReference>
<dbReference type="Proteomes" id="UP000189911">
    <property type="component" value="Chromosome G"/>
</dbReference>
<dbReference type="GO" id="GO:0034475">
    <property type="term" value="P:U4 snRNA 3'-end processing"/>
    <property type="evidence" value="ECO:0007669"/>
    <property type="project" value="TreeGrafter"/>
</dbReference>
<organism evidence="8 9">
    <name type="scientific">Lachancea nothofagi CBS 11611</name>
    <dbReference type="NCBI Taxonomy" id="1266666"/>
    <lineage>
        <taxon>Eukaryota</taxon>
        <taxon>Fungi</taxon>
        <taxon>Dikarya</taxon>
        <taxon>Ascomycota</taxon>
        <taxon>Saccharomycotina</taxon>
        <taxon>Saccharomycetes</taxon>
        <taxon>Saccharomycetales</taxon>
        <taxon>Saccharomycetaceae</taxon>
        <taxon>Lachancea</taxon>
    </lineage>
</organism>
<keyword evidence="5" id="KW-0539">Nucleus</keyword>
<evidence type="ECO:0000256" key="1">
    <source>
        <dbReference type="ARBA" id="ARBA00004123"/>
    </source>
</evidence>
<dbReference type="EMBL" id="LT598453">
    <property type="protein sequence ID" value="SCV04606.1"/>
    <property type="molecule type" value="Genomic_DNA"/>
</dbReference>
<gene>
    <name evidence="8" type="ORF">LANO_0G11232G</name>
</gene>
<evidence type="ECO:0000256" key="3">
    <source>
        <dbReference type="ARBA" id="ARBA00022552"/>
    </source>
</evidence>
<dbReference type="InterPro" id="IPR001247">
    <property type="entry name" value="ExoRNase_PH_dom1"/>
</dbReference>
<dbReference type="OrthoDB" id="27298at2759"/>
<dbReference type="InterPro" id="IPR015847">
    <property type="entry name" value="ExoRNase_PH_dom2"/>
</dbReference>
<keyword evidence="4" id="KW-0271">Exosome</keyword>
<feature type="domain" description="Exoribonuclease phosphorolytic" evidence="7">
    <location>
        <begin position="140"/>
        <end position="199"/>
    </location>
</feature>
<evidence type="ECO:0000313" key="9">
    <source>
        <dbReference type="Proteomes" id="UP000189911"/>
    </source>
</evidence>
<protein>
    <submittedName>
        <fullName evidence="8">LANO_0G11232g1_1</fullName>
    </submittedName>
</protein>
<dbReference type="PANTHER" id="PTHR11953:SF1">
    <property type="entry name" value="EXOSOME COMPLEX COMPONENT RRP46"/>
    <property type="match status" value="1"/>
</dbReference>
<dbReference type="InterPro" id="IPR036345">
    <property type="entry name" value="ExoRNase_PH_dom2_sf"/>
</dbReference>
<dbReference type="GO" id="GO:0071051">
    <property type="term" value="P:poly(A)-dependent snoRNA 3'-end processing"/>
    <property type="evidence" value="ECO:0007669"/>
    <property type="project" value="TreeGrafter"/>
</dbReference>
<dbReference type="GO" id="GO:0000467">
    <property type="term" value="P:exonucleolytic trimming to generate mature 3'-end of 5.8S rRNA from tricistronic rRNA transcript (SSU-rRNA, 5.8S rRNA, LSU-rRNA)"/>
    <property type="evidence" value="ECO:0007669"/>
    <property type="project" value="UniProtKB-ARBA"/>
</dbReference>
<evidence type="ECO:0000256" key="5">
    <source>
        <dbReference type="ARBA" id="ARBA00023242"/>
    </source>
</evidence>
<dbReference type="Pfam" id="PF01138">
    <property type="entry name" value="RNase_PH"/>
    <property type="match status" value="1"/>
</dbReference>
<evidence type="ECO:0000256" key="4">
    <source>
        <dbReference type="ARBA" id="ARBA00022835"/>
    </source>
</evidence>
<dbReference type="GO" id="GO:0000177">
    <property type="term" value="C:cytoplasmic exosome (RNase complex)"/>
    <property type="evidence" value="ECO:0007669"/>
    <property type="project" value="TreeGrafter"/>
</dbReference>
<dbReference type="GO" id="GO:0003723">
    <property type="term" value="F:RNA binding"/>
    <property type="evidence" value="ECO:0007669"/>
    <property type="project" value="TreeGrafter"/>
</dbReference>
<dbReference type="GO" id="GO:0016075">
    <property type="term" value="P:rRNA catabolic process"/>
    <property type="evidence" value="ECO:0007669"/>
    <property type="project" value="TreeGrafter"/>
</dbReference>
<evidence type="ECO:0000259" key="7">
    <source>
        <dbReference type="Pfam" id="PF03725"/>
    </source>
</evidence>
<dbReference type="AlphaFoldDB" id="A0A1G4KJQ6"/>
<comment type="subcellular location">
    <subcellularLocation>
        <location evidence="1">Nucleus</location>
    </subcellularLocation>
</comment>
<dbReference type="InterPro" id="IPR020568">
    <property type="entry name" value="Ribosomal_Su5_D2-typ_SF"/>
</dbReference>
<reference evidence="9" key="1">
    <citation type="submission" date="2016-03" db="EMBL/GenBank/DDBJ databases">
        <authorList>
            <person name="Devillers Hugo."/>
        </authorList>
    </citation>
    <scope>NUCLEOTIDE SEQUENCE [LARGE SCALE GENOMIC DNA]</scope>
</reference>
<dbReference type="GO" id="GO:0071028">
    <property type="term" value="P:nuclear mRNA surveillance"/>
    <property type="evidence" value="ECO:0007669"/>
    <property type="project" value="TreeGrafter"/>
</dbReference>
<dbReference type="GO" id="GO:0000176">
    <property type="term" value="C:nuclear exosome (RNase complex)"/>
    <property type="evidence" value="ECO:0007669"/>
    <property type="project" value="UniProtKB-ARBA"/>
</dbReference>
<dbReference type="SUPFAM" id="SSF55666">
    <property type="entry name" value="Ribonuclease PH domain 2-like"/>
    <property type="match status" value="1"/>
</dbReference>
<comment type="similarity">
    <text evidence="2">Belongs to the RNase PH family.</text>
</comment>
<evidence type="ECO:0000256" key="2">
    <source>
        <dbReference type="ARBA" id="ARBA00006678"/>
    </source>
</evidence>
<dbReference type="Pfam" id="PF03725">
    <property type="entry name" value="RNase_PH_C"/>
    <property type="match status" value="1"/>
</dbReference>
<keyword evidence="3" id="KW-0698">rRNA processing</keyword>
<keyword evidence="9" id="KW-1185">Reference proteome</keyword>
<evidence type="ECO:0000313" key="8">
    <source>
        <dbReference type="EMBL" id="SCV04606.1"/>
    </source>
</evidence>
<feature type="domain" description="Exoribonuclease phosphorolytic" evidence="6">
    <location>
        <begin position="2"/>
        <end position="124"/>
    </location>
</feature>
<proteinExistence type="inferred from homology"/>
<dbReference type="GO" id="GO:0005730">
    <property type="term" value="C:nucleolus"/>
    <property type="evidence" value="ECO:0007669"/>
    <property type="project" value="UniProtKB-SubCell"/>
</dbReference>
<dbReference type="GO" id="GO:0071038">
    <property type="term" value="P:TRAMP-dependent tRNA surveillance pathway"/>
    <property type="evidence" value="ECO:0007669"/>
    <property type="project" value="UniProtKB-ARBA"/>
</dbReference>
<dbReference type="CDD" id="cd11372">
    <property type="entry name" value="RNase_PH_RRP46"/>
    <property type="match status" value="1"/>
</dbReference>
<sequence>MLFAQTGVLELVDGSCKLQCGETTVMCSVTGPIEPKARQELPAQLALEIVVRPCRGVPSTREKLLEDQVRGVVTPVLARYLYPRQLAQLCFQILESGEPEELYSSKELSACINAAFLALVDAGIGIQASFASVCLSILEDGQRLLVNPSQAELIESRSTHVLALQLAAGAKKVENLLLLESYGDFDEQTLLQVLQTGEEACVKTALELRKVIEQKLQKDFVWR</sequence>
<name>A0A1G4KJQ6_9SACH</name>
<dbReference type="InterPro" id="IPR050080">
    <property type="entry name" value="RNase_PH"/>
</dbReference>
<dbReference type="Gene3D" id="3.30.230.70">
    <property type="entry name" value="GHMP Kinase, N-terminal domain"/>
    <property type="match status" value="1"/>
</dbReference>
<accession>A0A1G4KJQ6</accession>
<dbReference type="SUPFAM" id="SSF54211">
    <property type="entry name" value="Ribosomal protein S5 domain 2-like"/>
    <property type="match status" value="1"/>
</dbReference>
<evidence type="ECO:0000259" key="6">
    <source>
        <dbReference type="Pfam" id="PF01138"/>
    </source>
</evidence>